<keyword evidence="3 11" id="KW-0285">Flavoprotein</keyword>
<dbReference type="RefSeq" id="WP_013388907.1">
    <property type="nucleotide sequence ID" value="NC_014633.1"/>
</dbReference>
<dbReference type="InterPro" id="IPR050353">
    <property type="entry name" value="PyrK_electron_transfer"/>
</dbReference>
<feature type="binding site" evidence="12">
    <location>
        <position position="229"/>
    </location>
    <ligand>
        <name>[2Fe-2S] cluster</name>
        <dbReference type="ChEBI" id="CHEBI:190135"/>
    </ligand>
</feature>
<dbReference type="InterPro" id="IPR017927">
    <property type="entry name" value="FAD-bd_FR_type"/>
</dbReference>
<dbReference type="SUPFAM" id="SSF63380">
    <property type="entry name" value="Riboflavin synthase domain-like"/>
    <property type="match status" value="1"/>
</dbReference>
<dbReference type="GO" id="GO:0046872">
    <property type="term" value="F:metal ion binding"/>
    <property type="evidence" value="ECO:0007669"/>
    <property type="project" value="UniProtKB-KW"/>
</dbReference>
<feature type="binding site" evidence="12">
    <location>
        <position position="241"/>
    </location>
    <ligand>
        <name>[2Fe-2S] cluster</name>
        <dbReference type="ChEBI" id="CHEBI:190135"/>
    </ligand>
</feature>
<evidence type="ECO:0000256" key="11">
    <source>
        <dbReference type="PIRSR" id="PIRSR006816-1"/>
    </source>
</evidence>
<dbReference type="OrthoDB" id="9778346at2"/>
<sequence>MFLEDGVIIENKNMGDNYYLMKVKAVKSAVAAKAGQFYMIKCHNGIRILGRPISIHYADQENHMLEFYYEVIGEGTKEFTNYKIGEEIRLQGPLGTGFDTELKGKKILVVGGGMGMAPLKYLVESVKNKNTVTIIAAGRDVGAVRIADNYHFPKEDIVFATDDGTVGLKGNAVDAMKELLSKEKYDIVYTCGPHKMMEAVARVASEHNMRCQISLEEKMACGVKACVGCSIKTKEGMKRVCADGPVFEAEVIVDVNPKENTGCSCGK</sequence>
<dbReference type="PROSITE" id="PS51384">
    <property type="entry name" value="FAD_FR"/>
    <property type="match status" value="1"/>
</dbReference>
<name>E3HDR2_ILYPC</name>
<protein>
    <submittedName>
        <fullName evidence="14">Dihydroorotate oxidase B, electron transfer subunit</fullName>
        <ecNumber evidence="14">1.3.98.1</ecNumber>
    </submittedName>
</protein>
<keyword evidence="9 12" id="KW-0411">Iron-sulfur</keyword>
<keyword evidence="14" id="KW-0560">Oxidoreductase</keyword>
<dbReference type="Gene3D" id="2.10.240.10">
    <property type="entry name" value="Dihydroorotate dehydrogenase, electron transfer subunit"/>
    <property type="match status" value="1"/>
</dbReference>
<dbReference type="GO" id="GO:0006221">
    <property type="term" value="P:pyrimidine nucleotide biosynthetic process"/>
    <property type="evidence" value="ECO:0007669"/>
    <property type="project" value="InterPro"/>
</dbReference>
<comment type="cofactor">
    <cofactor evidence="10">
        <name>[2Fe-2S] cluster</name>
        <dbReference type="ChEBI" id="CHEBI:190135"/>
    </cofactor>
</comment>
<dbReference type="InterPro" id="IPR019480">
    <property type="entry name" value="Dihydroorotate_DH_Fe-S-bd"/>
</dbReference>
<keyword evidence="2" id="KW-0813">Transport</keyword>
<dbReference type="Gene3D" id="3.40.50.80">
    <property type="entry name" value="Nucleotide-binding domain of ferredoxin-NADP reductase (FNR) module"/>
    <property type="match status" value="1"/>
</dbReference>
<dbReference type="SUPFAM" id="SSF52343">
    <property type="entry name" value="Ferredoxin reductase-like, C-terminal NADP-linked domain"/>
    <property type="match status" value="1"/>
</dbReference>
<evidence type="ECO:0000256" key="6">
    <source>
        <dbReference type="ARBA" id="ARBA00022827"/>
    </source>
</evidence>
<evidence type="ECO:0000256" key="5">
    <source>
        <dbReference type="ARBA" id="ARBA00022723"/>
    </source>
</evidence>
<geneLocation type="plasmid" evidence="14 15">
    <name>pILYOP01</name>
</geneLocation>
<keyword evidence="5 12" id="KW-0479">Metal-binding</keyword>
<feature type="domain" description="FAD-binding FR-type" evidence="13">
    <location>
        <begin position="1"/>
        <end position="100"/>
    </location>
</feature>
<reference evidence="14 15" key="1">
    <citation type="journal article" date="2010" name="Stand. Genomic Sci.">
        <title>Complete genome sequence of Ilyobacter polytropus type strain (CuHbu1).</title>
        <authorList>
            <person name="Sikorski J."/>
            <person name="Chertkov O."/>
            <person name="Lapidus A."/>
            <person name="Nolan M."/>
            <person name="Lucas S."/>
            <person name="Del Rio T.G."/>
            <person name="Tice H."/>
            <person name="Cheng J.F."/>
            <person name="Tapia R."/>
            <person name="Han C."/>
            <person name="Goodwin L."/>
            <person name="Pitluck S."/>
            <person name="Liolios K."/>
            <person name="Ivanova N."/>
            <person name="Mavromatis K."/>
            <person name="Mikhailova N."/>
            <person name="Pati A."/>
            <person name="Chen A."/>
            <person name="Palaniappan K."/>
            <person name="Land M."/>
            <person name="Hauser L."/>
            <person name="Chang Y.J."/>
            <person name="Jeffries C.D."/>
            <person name="Brambilla E."/>
            <person name="Yasawong M."/>
            <person name="Rohde M."/>
            <person name="Pukall R."/>
            <person name="Spring S."/>
            <person name="Goker M."/>
            <person name="Woyke T."/>
            <person name="Bristow J."/>
            <person name="Eisen J.A."/>
            <person name="Markowitz V."/>
            <person name="Hugenholtz P."/>
            <person name="Kyrpides N.C."/>
            <person name="Klenk H.P."/>
        </authorList>
    </citation>
    <scope>NUCLEOTIDE SEQUENCE [LARGE SCALE GENOMIC DNA]</scope>
    <source>
        <strain evidence="15">ATCC 51220 / DSM 2926 / LMG 16218 / CuHBu1</strain>
        <plasmid evidence="15">pILYOP01</plasmid>
    </source>
</reference>
<comment type="cofactor">
    <cofactor evidence="12">
        <name>[2Fe-2S] cluster</name>
        <dbReference type="ChEBI" id="CHEBI:190135"/>
    </cofactor>
    <text evidence="12">Binds 1 [2Fe-2S] cluster per subunit.</text>
</comment>
<feature type="binding site" evidence="12">
    <location>
        <position position="226"/>
    </location>
    <ligand>
        <name>[2Fe-2S] cluster</name>
        <dbReference type="ChEBI" id="CHEBI:190135"/>
    </ligand>
</feature>
<dbReference type="NCBIfam" id="NF000798">
    <property type="entry name" value="PRK00054.1-3"/>
    <property type="match status" value="1"/>
</dbReference>
<dbReference type="InterPro" id="IPR039261">
    <property type="entry name" value="FNR_nucleotide-bd"/>
</dbReference>
<dbReference type="EC" id="1.3.98.1" evidence="14"/>
<dbReference type="Gene3D" id="2.40.30.10">
    <property type="entry name" value="Translation factors"/>
    <property type="match status" value="1"/>
</dbReference>
<comment type="similarity">
    <text evidence="1">Belongs to the PyrK family.</text>
</comment>
<feature type="binding site" evidence="11">
    <location>
        <begin position="51"/>
        <end position="54"/>
    </location>
    <ligand>
        <name>FAD</name>
        <dbReference type="ChEBI" id="CHEBI:57692"/>
    </ligand>
</feature>
<comment type="cofactor">
    <cofactor evidence="11">
        <name>FAD</name>
        <dbReference type="ChEBI" id="CHEBI:57692"/>
    </cofactor>
    <text evidence="11">Binds 1 FAD per subunit.</text>
</comment>
<dbReference type="Proteomes" id="UP000006875">
    <property type="component" value="Plasmid pILYOP01"/>
</dbReference>
<evidence type="ECO:0000256" key="2">
    <source>
        <dbReference type="ARBA" id="ARBA00022448"/>
    </source>
</evidence>
<feature type="binding site" evidence="11">
    <location>
        <begin position="75"/>
        <end position="76"/>
    </location>
    <ligand>
        <name>FAD</name>
        <dbReference type="ChEBI" id="CHEBI:57692"/>
    </ligand>
</feature>
<dbReference type="GO" id="GO:0050660">
    <property type="term" value="F:flavin adenine dinucleotide binding"/>
    <property type="evidence" value="ECO:0007669"/>
    <property type="project" value="InterPro"/>
</dbReference>
<dbReference type="GO" id="GO:1990663">
    <property type="term" value="F:dihydroorotate dehydrogenase (fumarate) activity"/>
    <property type="evidence" value="ECO:0007669"/>
    <property type="project" value="UniProtKB-EC"/>
</dbReference>
<evidence type="ECO:0000256" key="7">
    <source>
        <dbReference type="ARBA" id="ARBA00022982"/>
    </source>
</evidence>
<evidence type="ECO:0000256" key="12">
    <source>
        <dbReference type="PIRSR" id="PIRSR006816-2"/>
    </source>
</evidence>
<dbReference type="KEGG" id="ipo:Ilyop_2489"/>
<dbReference type="InterPro" id="IPR037117">
    <property type="entry name" value="Dihydroorotate_DH_ele_sf"/>
</dbReference>
<dbReference type="AlphaFoldDB" id="E3HDR2"/>
<keyword evidence="14" id="KW-0614">Plasmid</keyword>
<dbReference type="HOGENOM" id="CLU_003827_1_2_0"/>
<keyword evidence="15" id="KW-1185">Reference proteome</keyword>
<dbReference type="EMBL" id="CP002282">
    <property type="protein sequence ID" value="ADO84248.1"/>
    <property type="molecule type" value="Genomic_DNA"/>
</dbReference>
<evidence type="ECO:0000256" key="1">
    <source>
        <dbReference type="ARBA" id="ARBA00006422"/>
    </source>
</evidence>
<evidence type="ECO:0000259" key="13">
    <source>
        <dbReference type="PROSITE" id="PS51384"/>
    </source>
</evidence>
<feature type="binding site" evidence="12">
    <location>
        <position position="221"/>
    </location>
    <ligand>
        <name>[2Fe-2S] cluster</name>
        <dbReference type="ChEBI" id="CHEBI:190135"/>
    </ligand>
</feature>
<gene>
    <name evidence="14" type="ordered locus">Ilyop_2489</name>
</gene>
<evidence type="ECO:0000256" key="8">
    <source>
        <dbReference type="ARBA" id="ARBA00023004"/>
    </source>
</evidence>
<dbReference type="PANTHER" id="PTHR43513:SF3">
    <property type="entry name" value="DIHYDROOROTATE DEHYDROGENASE B (NAD(+)), ELECTRON TRANSFER SUBUNIT-RELATED"/>
    <property type="match status" value="1"/>
</dbReference>
<dbReference type="InterPro" id="IPR012165">
    <property type="entry name" value="Cyt_c3_hydrogenase_gsu"/>
</dbReference>
<accession>E3HDR2</accession>
<dbReference type="Pfam" id="PF10418">
    <property type="entry name" value="DHODB_Fe-S_bind"/>
    <property type="match status" value="1"/>
</dbReference>
<dbReference type="CDD" id="cd06218">
    <property type="entry name" value="DHOD_e_trans"/>
    <property type="match status" value="1"/>
</dbReference>
<evidence type="ECO:0000313" key="15">
    <source>
        <dbReference type="Proteomes" id="UP000006875"/>
    </source>
</evidence>
<evidence type="ECO:0000313" key="14">
    <source>
        <dbReference type="EMBL" id="ADO84248.1"/>
    </source>
</evidence>
<keyword evidence="6 11" id="KW-0274">FAD</keyword>
<evidence type="ECO:0000256" key="4">
    <source>
        <dbReference type="ARBA" id="ARBA00022714"/>
    </source>
</evidence>
<keyword evidence="7" id="KW-0249">Electron transport</keyword>
<dbReference type="InterPro" id="IPR017938">
    <property type="entry name" value="Riboflavin_synthase-like_b-brl"/>
</dbReference>
<evidence type="ECO:0000256" key="9">
    <source>
        <dbReference type="ARBA" id="ARBA00023014"/>
    </source>
</evidence>
<proteinExistence type="inferred from homology"/>
<evidence type="ECO:0000256" key="3">
    <source>
        <dbReference type="ARBA" id="ARBA00022630"/>
    </source>
</evidence>
<dbReference type="PIRSF" id="PIRSF006816">
    <property type="entry name" value="Cyc3_hyd_g"/>
    <property type="match status" value="1"/>
</dbReference>
<evidence type="ECO:0000256" key="10">
    <source>
        <dbReference type="ARBA" id="ARBA00034078"/>
    </source>
</evidence>
<dbReference type="GO" id="GO:0051537">
    <property type="term" value="F:2 iron, 2 sulfur cluster binding"/>
    <property type="evidence" value="ECO:0007669"/>
    <property type="project" value="UniProtKB-KW"/>
</dbReference>
<keyword evidence="8 12" id="KW-0408">Iron</keyword>
<organism evidence="14 15">
    <name type="scientific">Ilyobacter polytropus (strain ATCC 51220 / DSM 2926 / LMG 16218 / CuHBu1)</name>
    <dbReference type="NCBI Taxonomy" id="572544"/>
    <lineage>
        <taxon>Bacteria</taxon>
        <taxon>Fusobacteriati</taxon>
        <taxon>Fusobacteriota</taxon>
        <taxon>Fusobacteriia</taxon>
        <taxon>Fusobacteriales</taxon>
        <taxon>Fusobacteriaceae</taxon>
        <taxon>Ilyobacter</taxon>
    </lineage>
</organism>
<dbReference type="PANTHER" id="PTHR43513">
    <property type="entry name" value="DIHYDROOROTATE DEHYDROGENASE B (NAD(+)), ELECTRON TRANSFER SUBUNIT"/>
    <property type="match status" value="1"/>
</dbReference>
<keyword evidence="4 12" id="KW-0001">2Fe-2S</keyword>